<feature type="non-terminal residue" evidence="1">
    <location>
        <position position="132"/>
    </location>
</feature>
<evidence type="ECO:0000313" key="1">
    <source>
        <dbReference type="EMBL" id="GMT24417.1"/>
    </source>
</evidence>
<evidence type="ECO:0000313" key="2">
    <source>
        <dbReference type="Proteomes" id="UP001432322"/>
    </source>
</evidence>
<gene>
    <name evidence="1" type="ORF">PFISCL1PPCAC_15714</name>
</gene>
<dbReference type="EMBL" id="BTSY01000004">
    <property type="protein sequence ID" value="GMT24417.1"/>
    <property type="molecule type" value="Genomic_DNA"/>
</dbReference>
<keyword evidence="2" id="KW-1185">Reference proteome</keyword>
<organism evidence="1 2">
    <name type="scientific">Pristionchus fissidentatus</name>
    <dbReference type="NCBI Taxonomy" id="1538716"/>
    <lineage>
        <taxon>Eukaryota</taxon>
        <taxon>Metazoa</taxon>
        <taxon>Ecdysozoa</taxon>
        <taxon>Nematoda</taxon>
        <taxon>Chromadorea</taxon>
        <taxon>Rhabditida</taxon>
        <taxon>Rhabditina</taxon>
        <taxon>Diplogasteromorpha</taxon>
        <taxon>Diplogasteroidea</taxon>
        <taxon>Neodiplogasteridae</taxon>
        <taxon>Pristionchus</taxon>
    </lineage>
</organism>
<name>A0AAV5W2S8_9BILA</name>
<comment type="caution">
    <text evidence="1">The sequence shown here is derived from an EMBL/GenBank/DDBJ whole genome shotgun (WGS) entry which is preliminary data.</text>
</comment>
<sequence length="132" mass="15055">MFFSSFTISTLVEIEIGYVLYVSTKLVDRTVRQPRYPSQLTIAKSLDSSVQYLLEDTIVASSLQHPMRGRLFVGKSVHVEYSSRDLHENLDDSSRKHESTFGSSMIMSSVHILELRGVEKLLFSRVWTILAI</sequence>
<dbReference type="Proteomes" id="UP001432322">
    <property type="component" value="Unassembled WGS sequence"/>
</dbReference>
<proteinExistence type="predicted"/>
<reference evidence="1" key="1">
    <citation type="submission" date="2023-10" db="EMBL/GenBank/DDBJ databases">
        <title>Genome assembly of Pristionchus species.</title>
        <authorList>
            <person name="Yoshida K."/>
            <person name="Sommer R.J."/>
        </authorList>
    </citation>
    <scope>NUCLEOTIDE SEQUENCE</scope>
    <source>
        <strain evidence="1">RS5133</strain>
    </source>
</reference>
<protein>
    <submittedName>
        <fullName evidence="1">Uncharacterized protein</fullName>
    </submittedName>
</protein>
<dbReference type="AlphaFoldDB" id="A0AAV5W2S8"/>
<accession>A0AAV5W2S8</accession>